<feature type="domain" description="Solute-binding protein family 3/N-terminal" evidence="4">
    <location>
        <begin position="59"/>
        <end position="285"/>
    </location>
</feature>
<dbReference type="SUPFAM" id="SSF53850">
    <property type="entry name" value="Periplasmic binding protein-like II"/>
    <property type="match status" value="1"/>
</dbReference>
<dbReference type="Proteomes" id="UP001169006">
    <property type="component" value="Unassembled WGS sequence"/>
</dbReference>
<dbReference type="RefSeq" id="WP_302076739.1">
    <property type="nucleotide sequence ID" value="NZ_JAUKWQ010000003.1"/>
</dbReference>
<keyword evidence="2 3" id="KW-0732">Signal</keyword>
<keyword evidence="6" id="KW-1185">Reference proteome</keyword>
<dbReference type="CDD" id="cd01004">
    <property type="entry name" value="PBP2_MidA_like"/>
    <property type="match status" value="1"/>
</dbReference>
<evidence type="ECO:0000256" key="3">
    <source>
        <dbReference type="SAM" id="SignalP"/>
    </source>
</evidence>
<evidence type="ECO:0000313" key="6">
    <source>
        <dbReference type="Proteomes" id="UP001169006"/>
    </source>
</evidence>
<dbReference type="SMART" id="SM00062">
    <property type="entry name" value="PBPb"/>
    <property type="match status" value="1"/>
</dbReference>
<protein>
    <submittedName>
        <fullName evidence="5">ABC transporter substrate-binding protein</fullName>
    </submittedName>
</protein>
<dbReference type="Pfam" id="PF00497">
    <property type="entry name" value="SBP_bac_3"/>
    <property type="match status" value="1"/>
</dbReference>
<evidence type="ECO:0000259" key="4">
    <source>
        <dbReference type="SMART" id="SM00062"/>
    </source>
</evidence>
<proteinExistence type="predicted"/>
<accession>A0ABT8SW28</accession>
<sequence>MEKFISNVSAARLLALMLGTALSLASPIAYAAEGFDAAKIAKDEALAARLPKDIKAKGTLTIGSDTTYPPAEFLAGPDGQTPEGIDVDLAKAMAQKWGLKLEFLTAQFASILPAIGPRYDLGVSAFTITNERYKAVDFVSYFNAGKQWAVQAGNPAHFNPEDPCGTTVGAQTGSTGEKAVVAMSNACVAAKKAPIEIVSMPKQTDLITRLINGAVHAVYAGSTNIGYAVKQTNGQLETIGKITNPSPNGIAVAKGQTEWAKLVADTINGLIADGTYGQIMAKWGIQSAALEKAEVNPKVEE</sequence>
<organism evidence="5 6">
    <name type="scientific">Rhizobium oryzicola</name>
    <dbReference type="NCBI Taxonomy" id="1232668"/>
    <lineage>
        <taxon>Bacteria</taxon>
        <taxon>Pseudomonadati</taxon>
        <taxon>Pseudomonadota</taxon>
        <taxon>Alphaproteobacteria</taxon>
        <taxon>Hyphomicrobiales</taxon>
        <taxon>Rhizobiaceae</taxon>
        <taxon>Rhizobium/Agrobacterium group</taxon>
        <taxon>Rhizobium</taxon>
    </lineage>
</organism>
<reference evidence="5" key="2">
    <citation type="submission" date="2023-07" db="EMBL/GenBank/DDBJ databases">
        <authorList>
            <person name="Sun H."/>
        </authorList>
    </citation>
    <scope>NUCLEOTIDE SEQUENCE</scope>
    <source>
        <strain evidence="5">05753</strain>
    </source>
</reference>
<name>A0ABT8SW28_9HYPH</name>
<evidence type="ECO:0000256" key="2">
    <source>
        <dbReference type="ARBA" id="ARBA00022729"/>
    </source>
</evidence>
<dbReference type="InterPro" id="IPR001638">
    <property type="entry name" value="Solute-binding_3/MltF_N"/>
</dbReference>
<feature type="chain" id="PRO_5045369992" evidence="3">
    <location>
        <begin position="32"/>
        <end position="301"/>
    </location>
</feature>
<dbReference type="PANTHER" id="PTHR35936:SF17">
    <property type="entry name" value="ARGININE-BINDING EXTRACELLULAR PROTEIN ARTP"/>
    <property type="match status" value="1"/>
</dbReference>
<gene>
    <name evidence="5" type="ORF">Q2T52_10705</name>
</gene>
<dbReference type="EMBL" id="JAUKWQ010000003">
    <property type="protein sequence ID" value="MDO1582566.1"/>
    <property type="molecule type" value="Genomic_DNA"/>
</dbReference>
<comment type="subcellular location">
    <subcellularLocation>
        <location evidence="1">Periplasm</location>
    </subcellularLocation>
</comment>
<evidence type="ECO:0000256" key="1">
    <source>
        <dbReference type="ARBA" id="ARBA00004418"/>
    </source>
</evidence>
<comment type="caution">
    <text evidence="5">The sequence shown here is derived from an EMBL/GenBank/DDBJ whole genome shotgun (WGS) entry which is preliminary data.</text>
</comment>
<feature type="signal peptide" evidence="3">
    <location>
        <begin position="1"/>
        <end position="31"/>
    </location>
</feature>
<reference evidence="5" key="1">
    <citation type="journal article" date="2015" name="Int. J. Syst. Evol. Microbiol.">
        <title>Rhizobium oryzicola sp. nov., potential plant-growth-promoting endophytic bacteria isolated from rice roots.</title>
        <authorList>
            <person name="Zhang X.X."/>
            <person name="Gao J.S."/>
            <person name="Cao Y.H."/>
            <person name="Sheirdil R.A."/>
            <person name="Wang X.C."/>
            <person name="Zhang L."/>
        </authorList>
    </citation>
    <scope>NUCLEOTIDE SEQUENCE</scope>
    <source>
        <strain evidence="5">05753</strain>
    </source>
</reference>
<dbReference type="Gene3D" id="3.40.190.10">
    <property type="entry name" value="Periplasmic binding protein-like II"/>
    <property type="match status" value="2"/>
</dbReference>
<dbReference type="PANTHER" id="PTHR35936">
    <property type="entry name" value="MEMBRANE-BOUND LYTIC MUREIN TRANSGLYCOSYLASE F"/>
    <property type="match status" value="1"/>
</dbReference>
<evidence type="ECO:0000313" key="5">
    <source>
        <dbReference type="EMBL" id="MDO1582566.1"/>
    </source>
</evidence>